<name>A0A9I9EET3_CUCME</name>
<organism evidence="1">
    <name type="scientific">Cucumis melo</name>
    <name type="common">Muskmelon</name>
    <dbReference type="NCBI Taxonomy" id="3656"/>
    <lineage>
        <taxon>Eukaryota</taxon>
        <taxon>Viridiplantae</taxon>
        <taxon>Streptophyta</taxon>
        <taxon>Embryophyta</taxon>
        <taxon>Tracheophyta</taxon>
        <taxon>Spermatophyta</taxon>
        <taxon>Magnoliopsida</taxon>
        <taxon>eudicotyledons</taxon>
        <taxon>Gunneridae</taxon>
        <taxon>Pentapetalae</taxon>
        <taxon>rosids</taxon>
        <taxon>fabids</taxon>
        <taxon>Cucurbitales</taxon>
        <taxon>Cucurbitaceae</taxon>
        <taxon>Benincaseae</taxon>
        <taxon>Cucumis</taxon>
    </lineage>
</organism>
<protein>
    <submittedName>
        <fullName evidence="1">Uncharacterized protein</fullName>
    </submittedName>
</protein>
<evidence type="ECO:0000313" key="1">
    <source>
        <dbReference type="EnsemblPlants" id="MELO3C032762.2.1"/>
    </source>
</evidence>
<dbReference type="AlphaFoldDB" id="A0A9I9EET3"/>
<dbReference type="EnsemblPlants" id="MELO3C032762.2.1">
    <property type="protein sequence ID" value="MELO3C032762.2.1"/>
    <property type="gene ID" value="MELO3C032762.2"/>
</dbReference>
<sequence>MKNPQSSQAFPSSLTTLARCWGVPLMRRDKSMMGIESSAPCGEASAVTSSKLSSVAKIKEEGMEVKLGVSAMDLTLAIANIGVHTSSESGLRLRYPMATMQPSQTVQLHALPVHKLSFCHPSLMLSAAASSPVTTNYPLSVANDEDQKLTLLQN</sequence>
<dbReference type="Gramene" id="MELO3C032762.2.1">
    <property type="protein sequence ID" value="MELO3C032762.2.1"/>
    <property type="gene ID" value="MELO3C032762.2"/>
</dbReference>
<accession>A0A9I9EET3</accession>
<reference evidence="1" key="1">
    <citation type="submission" date="2023-03" db="UniProtKB">
        <authorList>
            <consortium name="EnsemblPlants"/>
        </authorList>
    </citation>
    <scope>IDENTIFICATION</scope>
</reference>
<proteinExistence type="predicted"/>